<gene>
    <name evidence="3" type="ORF">RHOBADRAFT_52801</name>
</gene>
<feature type="signal peptide" evidence="2">
    <location>
        <begin position="1"/>
        <end position="20"/>
    </location>
</feature>
<feature type="compositionally biased region" description="Gly residues" evidence="1">
    <location>
        <begin position="138"/>
        <end position="147"/>
    </location>
</feature>
<protein>
    <submittedName>
        <fullName evidence="3">Uncharacterized protein</fullName>
    </submittedName>
</protein>
<sequence>MRLSLFAAVCAAVVPQLVSATYFTSPTAGTVWGQATGQRIAWHYQPGGAPRGDIILALDTANPKAAQTLVVATDVDLTSESVVVPADLGSRRASRWILRMVNSNNYDTVYTQVADVIIESFAGSAAPSASAAPSTTAGSGGAVGNGSGDDTATNPAVGRPTSSSSSQRPSSTSSSQPEQSSSSSSDEPSSTMTDEPSSTSSPSSTQLVTATVLSTASGVLVTLEPSTTSGDPVSVVTVTASGSVGQASAVQGGSTSGARGSSGERWVGALGAAAAVAVAYLL</sequence>
<accession>A0A194S4V9</accession>
<evidence type="ECO:0000256" key="1">
    <source>
        <dbReference type="SAM" id="MobiDB-lite"/>
    </source>
</evidence>
<feature type="compositionally biased region" description="Low complexity" evidence="1">
    <location>
        <begin position="159"/>
        <end position="205"/>
    </location>
</feature>
<proteinExistence type="predicted"/>
<name>A0A194S4V9_RHOGW</name>
<dbReference type="GeneID" id="28976959"/>
<keyword evidence="2" id="KW-0732">Signal</keyword>
<dbReference type="AlphaFoldDB" id="A0A194S4V9"/>
<organism evidence="3 4">
    <name type="scientific">Rhodotorula graminis (strain WP1)</name>
    <dbReference type="NCBI Taxonomy" id="578459"/>
    <lineage>
        <taxon>Eukaryota</taxon>
        <taxon>Fungi</taxon>
        <taxon>Dikarya</taxon>
        <taxon>Basidiomycota</taxon>
        <taxon>Pucciniomycotina</taxon>
        <taxon>Microbotryomycetes</taxon>
        <taxon>Sporidiobolales</taxon>
        <taxon>Sporidiobolaceae</taxon>
        <taxon>Rhodotorula</taxon>
    </lineage>
</organism>
<feature type="chain" id="PRO_5008265467" evidence="2">
    <location>
        <begin position="21"/>
        <end position="282"/>
    </location>
</feature>
<evidence type="ECO:0000313" key="4">
    <source>
        <dbReference type="Proteomes" id="UP000053890"/>
    </source>
</evidence>
<dbReference type="EMBL" id="KQ474077">
    <property type="protein sequence ID" value="KPV75773.1"/>
    <property type="molecule type" value="Genomic_DNA"/>
</dbReference>
<dbReference type="RefSeq" id="XP_018271822.1">
    <property type="nucleotide sequence ID" value="XM_018416511.1"/>
</dbReference>
<evidence type="ECO:0000256" key="2">
    <source>
        <dbReference type="SAM" id="SignalP"/>
    </source>
</evidence>
<feature type="compositionally biased region" description="Low complexity" evidence="1">
    <location>
        <begin position="127"/>
        <end position="137"/>
    </location>
</feature>
<dbReference type="OrthoDB" id="2538201at2759"/>
<reference evidence="3 4" key="1">
    <citation type="journal article" date="2015" name="Front. Microbiol.">
        <title>Genome sequence of the plant growth promoting endophytic yeast Rhodotorula graminis WP1.</title>
        <authorList>
            <person name="Firrincieli A."/>
            <person name="Otillar R."/>
            <person name="Salamov A."/>
            <person name="Schmutz J."/>
            <person name="Khan Z."/>
            <person name="Redman R.S."/>
            <person name="Fleck N.D."/>
            <person name="Lindquist E."/>
            <person name="Grigoriev I.V."/>
            <person name="Doty S.L."/>
        </authorList>
    </citation>
    <scope>NUCLEOTIDE SEQUENCE [LARGE SCALE GENOMIC DNA]</scope>
    <source>
        <strain evidence="3 4">WP1</strain>
    </source>
</reference>
<keyword evidence="4" id="KW-1185">Reference proteome</keyword>
<feature type="region of interest" description="Disordered" evidence="1">
    <location>
        <begin position="127"/>
        <end position="207"/>
    </location>
</feature>
<dbReference type="OMA" id="WHYQPGG"/>
<dbReference type="Proteomes" id="UP000053890">
    <property type="component" value="Unassembled WGS sequence"/>
</dbReference>
<evidence type="ECO:0000313" key="3">
    <source>
        <dbReference type="EMBL" id="KPV75773.1"/>
    </source>
</evidence>